<dbReference type="PaxDb" id="4113-PGSC0003DMT400093337"/>
<dbReference type="PANTHER" id="PTHR33180:SF31">
    <property type="entry name" value="POLYPROTEIN PROTEIN"/>
    <property type="match status" value="1"/>
</dbReference>
<keyword evidence="4" id="KW-1185">Reference proteome</keyword>
<dbReference type="InterPro" id="IPR046796">
    <property type="entry name" value="Transposase_32_dom"/>
</dbReference>
<dbReference type="GO" id="GO:0009579">
    <property type="term" value="C:thylakoid"/>
    <property type="evidence" value="ECO:0000318"/>
    <property type="project" value="GO_Central"/>
</dbReference>
<evidence type="ECO:0000313" key="3">
    <source>
        <dbReference type="EnsemblPlants" id="PGSC0003DMT400093337"/>
    </source>
</evidence>
<dbReference type="AlphaFoldDB" id="M1DRR4"/>
<protein>
    <recommendedName>
        <fullName evidence="2">Putative plant transposon protein domain-containing protein</fullName>
    </recommendedName>
</protein>
<reference evidence="3" key="2">
    <citation type="submission" date="2015-06" db="UniProtKB">
        <authorList>
            <consortium name="EnsemblPlants"/>
        </authorList>
    </citation>
    <scope>IDENTIFICATION</scope>
    <source>
        <strain evidence="3">DM1-3 516 R44</strain>
    </source>
</reference>
<dbReference type="Gramene" id="PGSC0003DMT400093337">
    <property type="protein sequence ID" value="PGSC0003DMT400093337"/>
    <property type="gene ID" value="PGSC0003DMG400042908"/>
</dbReference>
<feature type="compositionally biased region" description="Basic and acidic residues" evidence="1">
    <location>
        <begin position="66"/>
        <end position="75"/>
    </location>
</feature>
<evidence type="ECO:0000313" key="4">
    <source>
        <dbReference type="Proteomes" id="UP000011115"/>
    </source>
</evidence>
<proteinExistence type="predicted"/>
<dbReference type="Proteomes" id="UP000011115">
    <property type="component" value="Unassembled WGS sequence"/>
</dbReference>
<dbReference type="InParanoid" id="M1DRR4"/>
<evidence type="ECO:0000259" key="2">
    <source>
        <dbReference type="Pfam" id="PF20167"/>
    </source>
</evidence>
<name>M1DRR4_SOLTU</name>
<sequence length="352" mass="39740">MASSKVVGRSRLPQGKTKLITINEDAVASTSKVAKLSTTSGKGKGKDKTLELSDVSTDSNGFYRNDPNKSEREGVGSDEDDLLIAQRPERRTKKLNDPSRVRTPQHTTSTPPVPKQAKVLVPPVQGPPPKSMNRVKAEGLRTILEEKRWSIDGVMDRHPEIMECLRYHRFQIFTEPHDPYIPNWVKEFYSAYSALIPQKKQLAASFKEVDYVVVRGRRVKCDSGVINAVLGMSSNIMDHYQHLIRTKKVNEKKKWLEPLISDETPKWLAEGVPIEKKELNIAARFWFSFISSTIMPSQNNSIIYLAKAAFLGCIIKETRINLGTIIASEILMRARQSRISLPFPVLITKLCK</sequence>
<reference evidence="4" key="1">
    <citation type="journal article" date="2011" name="Nature">
        <title>Genome sequence and analysis of the tuber crop potato.</title>
        <authorList>
            <consortium name="The Potato Genome Sequencing Consortium"/>
        </authorList>
    </citation>
    <scope>NUCLEOTIDE SEQUENCE [LARGE SCALE GENOMIC DNA]</scope>
    <source>
        <strain evidence="4">cv. DM1-3 516 R44</strain>
    </source>
</reference>
<evidence type="ECO:0000256" key="1">
    <source>
        <dbReference type="SAM" id="MobiDB-lite"/>
    </source>
</evidence>
<accession>M1DRR4</accession>
<dbReference type="EnsemblPlants" id="PGSC0003DMT400093337">
    <property type="protein sequence ID" value="PGSC0003DMT400093337"/>
    <property type="gene ID" value="PGSC0003DMG400042908"/>
</dbReference>
<organism evidence="3 4">
    <name type="scientific">Solanum tuberosum</name>
    <name type="common">Potato</name>
    <dbReference type="NCBI Taxonomy" id="4113"/>
    <lineage>
        <taxon>Eukaryota</taxon>
        <taxon>Viridiplantae</taxon>
        <taxon>Streptophyta</taxon>
        <taxon>Embryophyta</taxon>
        <taxon>Tracheophyta</taxon>
        <taxon>Spermatophyta</taxon>
        <taxon>Magnoliopsida</taxon>
        <taxon>eudicotyledons</taxon>
        <taxon>Gunneridae</taxon>
        <taxon>Pentapetalae</taxon>
        <taxon>asterids</taxon>
        <taxon>lamiids</taxon>
        <taxon>Solanales</taxon>
        <taxon>Solanaceae</taxon>
        <taxon>Solanoideae</taxon>
        <taxon>Solaneae</taxon>
        <taxon>Solanum</taxon>
    </lineage>
</organism>
<dbReference type="PANTHER" id="PTHR33180">
    <property type="entry name" value="PHOTOSYSTEM II CP43 REACTION CENTER PROTEIN"/>
    <property type="match status" value="1"/>
</dbReference>
<dbReference type="HOGENOM" id="CLU_029307_1_1_1"/>
<feature type="domain" description="Putative plant transposon protein" evidence="2">
    <location>
        <begin position="166"/>
        <end position="352"/>
    </location>
</feature>
<dbReference type="Pfam" id="PF20167">
    <property type="entry name" value="Transposase_32"/>
    <property type="match status" value="1"/>
</dbReference>
<feature type="region of interest" description="Disordered" evidence="1">
    <location>
        <begin position="27"/>
        <end position="133"/>
    </location>
</feature>
<dbReference type="GO" id="GO:0009523">
    <property type="term" value="C:photosystem II"/>
    <property type="evidence" value="ECO:0000318"/>
    <property type="project" value="GO_Central"/>
</dbReference>